<dbReference type="RefSeq" id="XP_016090512.1">
    <property type="nucleotide sequence ID" value="XM_016235026.1"/>
</dbReference>
<dbReference type="GO" id="GO:0014069">
    <property type="term" value="C:postsynaptic density"/>
    <property type="evidence" value="ECO:0007669"/>
    <property type="project" value="TreeGrafter"/>
</dbReference>
<name>A0A672RVH1_SINGR</name>
<dbReference type="InterPro" id="IPR001841">
    <property type="entry name" value="Znf_RING"/>
</dbReference>
<evidence type="ECO:0000313" key="8">
    <source>
        <dbReference type="Ensembl" id="ENSSGRP00000092876.1"/>
    </source>
</evidence>
<protein>
    <submittedName>
        <fullName evidence="8">E3 ubiquitin-protein ligase NEURL1-like</fullName>
    </submittedName>
</protein>
<dbReference type="PANTHER" id="PTHR12429">
    <property type="entry name" value="NEURALIZED"/>
    <property type="match status" value="1"/>
</dbReference>
<dbReference type="CDD" id="cd16647">
    <property type="entry name" value="mRING-HC-C3HC5_NEU1"/>
    <property type="match status" value="1"/>
</dbReference>
<evidence type="ECO:0000259" key="7">
    <source>
        <dbReference type="PROSITE" id="PS51065"/>
    </source>
</evidence>
<keyword evidence="3 5" id="KW-0863">Zinc-finger</keyword>
<keyword evidence="9" id="KW-1185">Reference proteome</keyword>
<dbReference type="GO" id="GO:0005886">
    <property type="term" value="C:plasma membrane"/>
    <property type="evidence" value="ECO:0007669"/>
    <property type="project" value="TreeGrafter"/>
</dbReference>
<dbReference type="InterPro" id="IPR006573">
    <property type="entry name" value="NHR_dom"/>
</dbReference>
<keyword evidence="4" id="KW-0862">Zinc</keyword>
<proteinExistence type="predicted"/>
<dbReference type="Pfam" id="PF07177">
    <property type="entry name" value="Neuralized"/>
    <property type="match status" value="2"/>
</dbReference>
<evidence type="ECO:0000256" key="3">
    <source>
        <dbReference type="ARBA" id="ARBA00022771"/>
    </source>
</evidence>
<keyword evidence="1" id="KW-0479">Metal-binding</keyword>
<accession>A0A672RVH1</accession>
<evidence type="ECO:0000256" key="5">
    <source>
        <dbReference type="PROSITE-ProRule" id="PRU00175"/>
    </source>
</evidence>
<dbReference type="GO" id="GO:0045746">
    <property type="term" value="P:negative regulation of Notch signaling pathway"/>
    <property type="evidence" value="ECO:0007669"/>
    <property type="project" value="TreeGrafter"/>
</dbReference>
<dbReference type="FunFam" id="2.60.120.920:FF:000022">
    <property type="entry name" value="E3 ubiquitin-protein ligase NEURL1 isoform X2"/>
    <property type="match status" value="1"/>
</dbReference>
<feature type="domain" description="NHR" evidence="7">
    <location>
        <begin position="263"/>
        <end position="417"/>
    </location>
</feature>
<evidence type="ECO:0000256" key="2">
    <source>
        <dbReference type="ARBA" id="ARBA00022737"/>
    </source>
</evidence>
<dbReference type="Ensembl" id="ENSSGRT00000098843.1">
    <property type="protein sequence ID" value="ENSSGRP00000092876.1"/>
    <property type="gene ID" value="ENSSGRG00000046509.1"/>
</dbReference>
<dbReference type="Pfam" id="PF13920">
    <property type="entry name" value="zf-C3HC4_3"/>
    <property type="match status" value="1"/>
</dbReference>
<evidence type="ECO:0000259" key="6">
    <source>
        <dbReference type="PROSITE" id="PS50089"/>
    </source>
</evidence>
<dbReference type="InterPro" id="IPR043136">
    <property type="entry name" value="B30.2/SPRY_sf"/>
</dbReference>
<dbReference type="FunFam" id="2.60.120.920:FF:000005">
    <property type="entry name" value="Putative E3 ubiquitin-protein ligase NEURL1B"/>
    <property type="match status" value="1"/>
</dbReference>
<dbReference type="PROSITE" id="PS50089">
    <property type="entry name" value="ZF_RING_2"/>
    <property type="match status" value="1"/>
</dbReference>
<dbReference type="GeneID" id="107552962"/>
<dbReference type="PROSITE" id="PS51065">
    <property type="entry name" value="NHR"/>
    <property type="match status" value="2"/>
</dbReference>
<dbReference type="InterPro" id="IPR013083">
    <property type="entry name" value="Znf_RING/FYVE/PHD"/>
</dbReference>
<dbReference type="InParanoid" id="A0A672RVH1"/>
<dbReference type="Proteomes" id="UP000472262">
    <property type="component" value="Unassembled WGS sequence"/>
</dbReference>
<dbReference type="GO" id="GO:0008270">
    <property type="term" value="F:zinc ion binding"/>
    <property type="evidence" value="ECO:0007669"/>
    <property type="project" value="UniProtKB-KW"/>
</dbReference>
<dbReference type="OMA" id="CINTSHV"/>
<dbReference type="Gene3D" id="2.60.120.920">
    <property type="match status" value="2"/>
</dbReference>
<feature type="domain" description="RING-type" evidence="6">
    <location>
        <begin position="492"/>
        <end position="532"/>
    </location>
</feature>
<dbReference type="KEGG" id="sgh:107552962"/>
<dbReference type="InterPro" id="IPR037962">
    <property type="entry name" value="Neuralized"/>
</dbReference>
<dbReference type="AlphaFoldDB" id="A0A672RVH1"/>
<evidence type="ECO:0000313" key="9">
    <source>
        <dbReference type="Proteomes" id="UP000472262"/>
    </source>
</evidence>
<evidence type="ECO:0000256" key="4">
    <source>
        <dbReference type="ARBA" id="ARBA00022833"/>
    </source>
</evidence>
<feature type="domain" description="NHR" evidence="7">
    <location>
        <begin position="51"/>
        <end position="207"/>
    </location>
</feature>
<dbReference type="SUPFAM" id="SSF57850">
    <property type="entry name" value="RING/U-box"/>
    <property type="match status" value="1"/>
</dbReference>
<reference evidence="8" key="2">
    <citation type="submission" date="2025-09" db="UniProtKB">
        <authorList>
            <consortium name="Ensembl"/>
        </authorList>
    </citation>
    <scope>IDENTIFICATION</scope>
</reference>
<evidence type="ECO:0000256" key="1">
    <source>
        <dbReference type="ARBA" id="ARBA00022723"/>
    </source>
</evidence>
<reference evidence="8" key="1">
    <citation type="submission" date="2025-08" db="UniProtKB">
        <authorList>
            <consortium name="Ensembl"/>
        </authorList>
    </citation>
    <scope>IDENTIFICATION</scope>
</reference>
<sequence length="545" mass="60258">MMILVNKLLMNVFCSFGPLCRPTHKVSADGGTLRCHPLKVSMCPQLPAPPPLCFHANTKGSQIMMDKTQRNVRRIASFCNAISFTNRPVRIYEQVRLKITKRQGCWSGALRVGFSTVDPSDLSSAWLPQFACPDLVSERGFWARALPEEQCEEDTILSFWLDNTGRVFYRVNGSPPIFFFGGVPAGEPVWAIIDIYGLTCGIQLLDSKMVPAEYLCPTGTHEGMDEWHLSSSCSELDLQEDLSSFSNSPNALNSVLSRQLNDDLHFHCVHGNGLRLLTEHIAVRWYNRREDCALAFTHRPLRCGECVFLKVSLRSSALNGFLSYGFTSCNPAHINPKHLPVNPDDLMDRKEFWAFSCLTSPLVGGDIIGFRATAEGEVLVSHNGGRACREICVDNSASLWMIFHLQPHIKQISILGTSCGYSPSCSEVQRSIFSDASHLSANQITSTAVRGFTDSFQSHSQYLSSSAGTTFGSLSSESPSTPSCCAITSEECLICCERVVDSVLYTCGHMCMCSVCGGKLMEMSNPSCPMCRSPIRDVIKIFRNM</sequence>
<dbReference type="Gene3D" id="3.30.40.10">
    <property type="entry name" value="Zinc/RING finger domain, C3HC4 (zinc finger)"/>
    <property type="match status" value="1"/>
</dbReference>
<gene>
    <name evidence="8" type="primary">LOC107552962</name>
</gene>
<organism evidence="8 9">
    <name type="scientific">Sinocyclocheilus grahami</name>
    <name type="common">Dianchi golden-line fish</name>
    <name type="synonym">Barbus grahami</name>
    <dbReference type="NCBI Taxonomy" id="75366"/>
    <lineage>
        <taxon>Eukaryota</taxon>
        <taxon>Metazoa</taxon>
        <taxon>Chordata</taxon>
        <taxon>Craniata</taxon>
        <taxon>Vertebrata</taxon>
        <taxon>Euteleostomi</taxon>
        <taxon>Actinopterygii</taxon>
        <taxon>Neopterygii</taxon>
        <taxon>Teleostei</taxon>
        <taxon>Ostariophysi</taxon>
        <taxon>Cypriniformes</taxon>
        <taxon>Cyprinidae</taxon>
        <taxon>Cyprininae</taxon>
        <taxon>Sinocyclocheilus</taxon>
    </lineage>
</organism>
<dbReference type="PANTHER" id="PTHR12429:SF13">
    <property type="entry name" value="E3 UBIQUITIN-PROTEIN LIGASE NEURL1"/>
    <property type="match status" value="1"/>
</dbReference>
<dbReference type="GO" id="GO:0061630">
    <property type="term" value="F:ubiquitin protein ligase activity"/>
    <property type="evidence" value="ECO:0007669"/>
    <property type="project" value="TreeGrafter"/>
</dbReference>
<dbReference type="SMART" id="SM00588">
    <property type="entry name" value="NEUZ"/>
    <property type="match status" value="2"/>
</dbReference>
<keyword evidence="2" id="KW-0677">Repeat</keyword>
<dbReference type="OrthoDB" id="6078042at2759"/>